<keyword evidence="1" id="KW-0808">Transferase</keyword>
<dbReference type="SMART" id="SM00212">
    <property type="entry name" value="UBCc"/>
    <property type="match status" value="1"/>
</dbReference>
<proteinExistence type="predicted"/>
<comment type="caution">
    <text evidence="5">The sequence shown here is derived from an EMBL/GenBank/DDBJ whole genome shotgun (WGS) entry which is preliminary data.</text>
</comment>
<feature type="region of interest" description="Disordered" evidence="3">
    <location>
        <begin position="362"/>
        <end position="383"/>
    </location>
</feature>
<protein>
    <recommendedName>
        <fullName evidence="4">UBC core domain-containing protein</fullName>
    </recommendedName>
</protein>
<dbReference type="STRING" id="2018661.A0A2A2JXB7"/>
<evidence type="ECO:0000313" key="6">
    <source>
        <dbReference type="Proteomes" id="UP000218231"/>
    </source>
</evidence>
<dbReference type="OrthoDB" id="47801at2759"/>
<gene>
    <name evidence="5" type="ORF">WR25_01245</name>
</gene>
<evidence type="ECO:0000313" key="5">
    <source>
        <dbReference type="EMBL" id="PAV66293.1"/>
    </source>
</evidence>
<dbReference type="GO" id="GO:0061631">
    <property type="term" value="F:ubiquitin conjugating enzyme activity"/>
    <property type="evidence" value="ECO:0007669"/>
    <property type="project" value="TreeGrafter"/>
</dbReference>
<dbReference type="EMBL" id="LIAE01010131">
    <property type="protein sequence ID" value="PAV66293.1"/>
    <property type="molecule type" value="Genomic_DNA"/>
</dbReference>
<dbReference type="PROSITE" id="PS50127">
    <property type="entry name" value="UBC_2"/>
    <property type="match status" value="1"/>
</dbReference>
<dbReference type="Proteomes" id="UP000218231">
    <property type="component" value="Unassembled WGS sequence"/>
</dbReference>
<evidence type="ECO:0000256" key="3">
    <source>
        <dbReference type="SAM" id="MobiDB-lite"/>
    </source>
</evidence>
<dbReference type="InterPro" id="IPR016135">
    <property type="entry name" value="UBQ-conjugating_enzyme/RWD"/>
</dbReference>
<dbReference type="Gene3D" id="3.10.110.10">
    <property type="entry name" value="Ubiquitin Conjugating Enzyme"/>
    <property type="match status" value="1"/>
</dbReference>
<dbReference type="CDD" id="cd23837">
    <property type="entry name" value="UBCc_UBE2O"/>
    <property type="match status" value="1"/>
</dbReference>
<keyword evidence="2" id="KW-0833">Ubl conjugation pathway</keyword>
<organism evidence="5 6">
    <name type="scientific">Diploscapter pachys</name>
    <dbReference type="NCBI Taxonomy" id="2018661"/>
    <lineage>
        <taxon>Eukaryota</taxon>
        <taxon>Metazoa</taxon>
        <taxon>Ecdysozoa</taxon>
        <taxon>Nematoda</taxon>
        <taxon>Chromadorea</taxon>
        <taxon>Rhabditida</taxon>
        <taxon>Rhabditina</taxon>
        <taxon>Rhabditomorpha</taxon>
        <taxon>Rhabditoidea</taxon>
        <taxon>Rhabditidae</taxon>
        <taxon>Diploscapter</taxon>
    </lineage>
</organism>
<keyword evidence="6" id="KW-1185">Reference proteome</keyword>
<name>A0A2A2JXB7_9BILA</name>
<feature type="compositionally biased region" description="Polar residues" evidence="3">
    <location>
        <begin position="364"/>
        <end position="373"/>
    </location>
</feature>
<sequence>MLFHQPPSGSNSYSQDSTPTVIVRPSVVLSTDFNRPLPAENDLVVFNQDNELAIGVIRPKDPGEKIKILTNDQLYGLLPHRYAVKIENIFNAILNTCYVEERFYNKHTSDPNKKRMREADGKREDAVGIIIDTKVTADVLLLPERNRVVRNVPDSHWMKIASYTSLSNTTYSKLSKENIIFYEGWFGRIFAINQHFDLSMLFDGKTHKMTMKLTSHPRSYNKILIRPPVDENKAFYAGEMVRVELSDLISNMHWEESIPHRLAEINLQNKNAMYDCKIEKIVMHSVGANWTTSPSNANRPPSTIEKHNLHKMVRIDFQSPSPFSIHDRFKFFSQGIKPEQVTTLEKWRSELNDEFAHRFEEASASLSDSNGPSSKKAKSGDNLNDVQMKDIDNLCLKEDMKYAENLLGASFVGEILRPVMTCDIKLLNGTIIHNVPSYELSAYKLDQLPFSLMPGTIVIKKTSKNHGNEFGLVMQIYMKDNKSECLIVENLEDGRQCVRFFDMTEDSLWPFQLKSFSLASGFMWPSSSSMGSFLSTPRDPVSTFNSLFFCIDEAREERSQAYNALISKYVVQAPTRIIFEDVREYAMGFLIKCMLKEVEQSCKSNHTHEQLRANELYEIIPLLLGMDSQTIKQVFKTFLFVANLPETECPTFPDAMDTFITSPNEISVLDSPRAEKALEMFEIGVEFHDKMLLICNKAIASNDLSFKRFKTDLSLARHIAPTLYYLAARYQFDLNYFPVRDKAGEPDFQYVAHCLRHLHYLSYPNELNRQLVDLDQELVNAITKGTVEAKVEMDLNATDNNPPEQTVSPRQVIDSILKEGHTEKKVFDSFSWGSQFLLLLSISSFKLLAQLGLLSLSQPVSCLIKQLHPPAFFSRIASDATLRPLTDAVLELFGRRFFDLLFIYSQYLKRHSRSADKTLEFVQKAGSHVMRPLVHTKEIVNCLKVILPAVREEEKRKMLRSIFTTASGGSFEVLEKCTTHNYLNMKNSNITGLSRIILKEYKLLADLPSGIHVRAFSDRLDLFTAVIVGPVGTPFDSTPFVFDIWLPGNYPNEPPKVFYNVNSSVRLNPNLYQCGKVCLSLLGTWQGTGSERWDSQTSSIMQVVVSIQALILNRDPYFNEPGYELSRGRPHATQRSAAYNETASCSALEYFLNTYQKSRDCVAKLIRHHCEQEYPGLRERLTTIIDEEKSSYDLTFSWDYKRKIMELIDKMDKILVTIRRRYFTADETRPEHMIADAEAKTV</sequence>
<evidence type="ECO:0000256" key="1">
    <source>
        <dbReference type="ARBA" id="ARBA00022679"/>
    </source>
</evidence>
<evidence type="ECO:0000259" key="4">
    <source>
        <dbReference type="PROSITE" id="PS50127"/>
    </source>
</evidence>
<dbReference type="InterPro" id="IPR000608">
    <property type="entry name" value="UBC"/>
</dbReference>
<feature type="domain" description="UBC core" evidence="4">
    <location>
        <begin position="992"/>
        <end position="1152"/>
    </location>
</feature>
<dbReference type="PANTHER" id="PTHR46116:SF15">
    <property type="entry name" value="(E3-INDEPENDENT) E2 UBIQUITIN-CONJUGATING ENZYME"/>
    <property type="match status" value="1"/>
</dbReference>
<dbReference type="Pfam" id="PF00179">
    <property type="entry name" value="UQ_con"/>
    <property type="match status" value="1"/>
</dbReference>
<evidence type="ECO:0000256" key="2">
    <source>
        <dbReference type="ARBA" id="ARBA00022786"/>
    </source>
</evidence>
<accession>A0A2A2JXB7</accession>
<reference evidence="5 6" key="1">
    <citation type="journal article" date="2017" name="Curr. Biol.">
        <title>Genome architecture and evolution of a unichromosomal asexual nematode.</title>
        <authorList>
            <person name="Fradin H."/>
            <person name="Zegar C."/>
            <person name="Gutwein M."/>
            <person name="Lucas J."/>
            <person name="Kovtun M."/>
            <person name="Corcoran D."/>
            <person name="Baugh L.R."/>
            <person name="Kiontke K."/>
            <person name="Gunsalus K."/>
            <person name="Fitch D.H."/>
            <person name="Piano F."/>
        </authorList>
    </citation>
    <scope>NUCLEOTIDE SEQUENCE [LARGE SCALE GENOMIC DNA]</scope>
    <source>
        <strain evidence="5">PF1309</strain>
    </source>
</reference>
<dbReference type="AlphaFoldDB" id="A0A2A2JXB7"/>
<dbReference type="PANTHER" id="PTHR46116">
    <property type="entry name" value="(E3-INDEPENDENT) E2 UBIQUITIN-CONJUGATING ENZYME"/>
    <property type="match status" value="1"/>
</dbReference>
<dbReference type="SUPFAM" id="SSF54495">
    <property type="entry name" value="UBC-like"/>
    <property type="match status" value="1"/>
</dbReference>